<comment type="caution">
    <text evidence="1">The sequence shown here is derived from an EMBL/GenBank/DDBJ whole genome shotgun (WGS) entry which is preliminary data.</text>
</comment>
<reference evidence="1" key="1">
    <citation type="submission" date="2021-02" db="EMBL/GenBank/DDBJ databases">
        <authorList>
            <person name="Steward A R."/>
        </authorList>
    </citation>
    <scope>NUCLEOTIDE SEQUENCE</scope>
</reference>
<dbReference type="EMBL" id="CAJOBZ010000017">
    <property type="protein sequence ID" value="CAF4853948.1"/>
    <property type="molecule type" value="Genomic_DNA"/>
</dbReference>
<name>A0A821S796_9NEOP</name>
<gene>
    <name evidence="1" type="ORF">PMACD_LOCUS7306</name>
</gene>
<proteinExistence type="predicted"/>
<keyword evidence="2" id="KW-1185">Reference proteome</keyword>
<dbReference type="Proteomes" id="UP000663880">
    <property type="component" value="Unassembled WGS sequence"/>
</dbReference>
<dbReference type="AlphaFoldDB" id="A0A821S796"/>
<evidence type="ECO:0000313" key="2">
    <source>
        <dbReference type="Proteomes" id="UP000663880"/>
    </source>
</evidence>
<organism evidence="1 2">
    <name type="scientific">Pieris macdunnoughi</name>
    <dbReference type="NCBI Taxonomy" id="345717"/>
    <lineage>
        <taxon>Eukaryota</taxon>
        <taxon>Metazoa</taxon>
        <taxon>Ecdysozoa</taxon>
        <taxon>Arthropoda</taxon>
        <taxon>Hexapoda</taxon>
        <taxon>Insecta</taxon>
        <taxon>Pterygota</taxon>
        <taxon>Neoptera</taxon>
        <taxon>Endopterygota</taxon>
        <taxon>Lepidoptera</taxon>
        <taxon>Glossata</taxon>
        <taxon>Ditrysia</taxon>
        <taxon>Papilionoidea</taxon>
        <taxon>Pieridae</taxon>
        <taxon>Pierinae</taxon>
        <taxon>Pieris</taxon>
    </lineage>
</organism>
<accession>A0A821S796</accession>
<dbReference type="OrthoDB" id="410104at2759"/>
<protein>
    <submittedName>
        <fullName evidence="1">Uncharacterized protein</fullName>
    </submittedName>
</protein>
<evidence type="ECO:0000313" key="1">
    <source>
        <dbReference type="EMBL" id="CAF4853948.1"/>
    </source>
</evidence>
<sequence>MGDVPGVTAGAFNPAVPDLRRESAKVCLKINSSKTKSMTNIEKTRQQQLPVDISYHFIYLGHKISLGCESQSEVDRRISQALEALGHFSLALKRKVFHQCIPPVLLMEPKPEVREWRSGRWSVICLVSLFAIADRTRPVVKRPP</sequence>